<feature type="compositionally biased region" description="Low complexity" evidence="4">
    <location>
        <begin position="1"/>
        <end position="16"/>
    </location>
</feature>
<feature type="region of interest" description="Disordered" evidence="4">
    <location>
        <begin position="471"/>
        <end position="496"/>
    </location>
</feature>
<reference evidence="5 6" key="1">
    <citation type="submission" date="2014-04" db="EMBL/GenBank/DDBJ databases">
        <authorList>
            <consortium name="DOE Joint Genome Institute"/>
            <person name="Kuo A."/>
            <person name="Kohler A."/>
            <person name="Nagy L.G."/>
            <person name="Floudas D."/>
            <person name="Copeland A."/>
            <person name="Barry K.W."/>
            <person name="Cichocki N."/>
            <person name="Veneault-Fourrey C."/>
            <person name="LaButti K."/>
            <person name="Lindquist E.A."/>
            <person name="Lipzen A."/>
            <person name="Lundell T."/>
            <person name="Morin E."/>
            <person name="Murat C."/>
            <person name="Sun H."/>
            <person name="Tunlid A."/>
            <person name="Henrissat B."/>
            <person name="Grigoriev I.V."/>
            <person name="Hibbett D.S."/>
            <person name="Martin F."/>
            <person name="Nordberg H.P."/>
            <person name="Cantor M.N."/>
            <person name="Hua S.X."/>
        </authorList>
    </citation>
    <scope>NUCLEOTIDE SEQUENCE [LARGE SCALE GENOMIC DNA]</scope>
    <source>
        <strain evidence="5 6">Foug A</strain>
    </source>
</reference>
<comment type="similarity">
    <text evidence="2">Belongs to the NRDE2 family.</text>
</comment>
<dbReference type="SUPFAM" id="SSF48452">
    <property type="entry name" value="TPR-like"/>
    <property type="match status" value="1"/>
</dbReference>
<reference evidence="6" key="2">
    <citation type="submission" date="2015-01" db="EMBL/GenBank/DDBJ databases">
        <title>Evolutionary Origins and Diversification of the Mycorrhizal Mutualists.</title>
        <authorList>
            <consortium name="DOE Joint Genome Institute"/>
            <consortium name="Mycorrhizal Genomics Consortium"/>
            <person name="Kohler A."/>
            <person name="Kuo A."/>
            <person name="Nagy L.G."/>
            <person name="Floudas D."/>
            <person name="Copeland A."/>
            <person name="Barry K.W."/>
            <person name="Cichocki N."/>
            <person name="Veneault-Fourrey C."/>
            <person name="LaButti K."/>
            <person name="Lindquist E.A."/>
            <person name="Lipzen A."/>
            <person name="Lundell T."/>
            <person name="Morin E."/>
            <person name="Murat C."/>
            <person name="Riley R."/>
            <person name="Ohm R."/>
            <person name="Sun H."/>
            <person name="Tunlid A."/>
            <person name="Henrissat B."/>
            <person name="Grigoriev I.V."/>
            <person name="Hibbett D.S."/>
            <person name="Martin F."/>
        </authorList>
    </citation>
    <scope>NUCLEOTIDE SEQUENCE [LARGE SCALE GENOMIC DNA]</scope>
    <source>
        <strain evidence="6">Foug A</strain>
    </source>
</reference>
<sequence>MSAPSFSSFTPSFSSFQEVNPGPSKRTKSPDQSGASNVHRDHSDESRQKSKKDKSERQSHRPDKEKKAKRDAHAPYLEPDTGRYNTFWINEKVHHDERYKQDDDRRLPIQEHSQWESRPTFFSDRKGDPLNITYGSIHAGDLPKYRMVNRGRYILGLVGDWSVSRKSGKGIEIALGRRRKQPGLTDSGAKALLNSPSRRLITANSYKYEEIDGFLRLPSRGVHRTEEDFRGISQSGVDTDSESSEGENDGSDDEDGQLTLPSDQLAIKNLEQKITLELSSADMWLSLVARSLSTVPPTSKNASTVRSEMALSILDRALAAHPSNRTSRHLRLKYLRAGEQVWYESRLKVEWEEALKLGGIDIWMEWLEWRIRKSAESIDSVVTDASRALQALGNSEDSEVDKLRVVWRVAVAFQEAGFHERAIALFQAQAELTFEVPQSLYGLPVETQLEALEEFWDSEAPRVGEMNANGWSGWASSGRPEPVPTNESSTRMVTDPVPSTDPFSSWYTDETRADRLFRTPARSTSERAASDPYATVLFSDIRPLLLSLTTQRAKSIFRFAWLALLGLHIPGFSRSLANDIWDDRWSCTHLTTPTCLSSIFPEKGFGRQMLADSCAGALIGKQREYSSAFGPVKECGLNVIGPLEWIGREQWRMWMPKDIEGVNQEFVRAVFDQLRCGTEDHEWDTYALAFEAAANVKHAIKLSRSFLSTARDSLARWAAHARLEHLRGRLDDARKVYQTVLIAARRPPTHGFVGQLWWDWAEMEWLNGDQDVALRVVMRAGNVDGSGGMMVLRAKRNLEDIVNASHERWKDREAWIKLRAVMELMTASSTASALAVFDTQPAGAIWRSAVQQESLMVVSLLMLYHHSLVLHKPTPPAFLRDRLQLALETYPSNTIILSMFIEAEKGYGVWGRVRSQMSPGMVEGGTKEKDVTRRIAEVWLAGWEKGRWESEMERTRRGLSAATESERTKNSPIIWRIVIEFEIRAGEMSRAKDLLYRAVSECPLSKELYLLAFGPLRRVFKAHELRGFVEVMADRGVRMRRGLDDYVGELRYRDDGGREDGGEDEIELEAKEMRRRMPY</sequence>
<dbReference type="Proteomes" id="UP000053989">
    <property type="component" value="Unassembled WGS sequence"/>
</dbReference>
<dbReference type="Gene3D" id="1.25.40.10">
    <property type="entry name" value="Tetratricopeptide repeat domain"/>
    <property type="match status" value="1"/>
</dbReference>
<dbReference type="PANTHER" id="PTHR13471:SF0">
    <property type="entry name" value="NUCLEAR EXOSOME REGULATOR NRDE2"/>
    <property type="match status" value="1"/>
</dbReference>
<organism evidence="5 6">
    <name type="scientific">Scleroderma citrinum Foug A</name>
    <dbReference type="NCBI Taxonomy" id="1036808"/>
    <lineage>
        <taxon>Eukaryota</taxon>
        <taxon>Fungi</taxon>
        <taxon>Dikarya</taxon>
        <taxon>Basidiomycota</taxon>
        <taxon>Agaricomycotina</taxon>
        <taxon>Agaricomycetes</taxon>
        <taxon>Agaricomycetidae</taxon>
        <taxon>Boletales</taxon>
        <taxon>Sclerodermatineae</taxon>
        <taxon>Sclerodermataceae</taxon>
        <taxon>Scleroderma</taxon>
    </lineage>
</organism>
<dbReference type="GO" id="GO:0071013">
    <property type="term" value="C:catalytic step 2 spliceosome"/>
    <property type="evidence" value="ECO:0007669"/>
    <property type="project" value="TreeGrafter"/>
</dbReference>
<dbReference type="OrthoDB" id="297219at2759"/>
<dbReference type="InterPro" id="IPR011990">
    <property type="entry name" value="TPR-like_helical_dom_sf"/>
</dbReference>
<dbReference type="HOGENOM" id="CLU_007550_0_0_1"/>
<dbReference type="InterPro" id="IPR013633">
    <property type="entry name" value="NRDE-2"/>
</dbReference>
<evidence type="ECO:0008006" key="7">
    <source>
        <dbReference type="Google" id="ProtNLM"/>
    </source>
</evidence>
<keyword evidence="3" id="KW-0539">Nucleus</keyword>
<evidence type="ECO:0000256" key="2">
    <source>
        <dbReference type="ARBA" id="ARBA00009265"/>
    </source>
</evidence>
<accession>A0A0C3AMW1</accession>
<gene>
    <name evidence="5" type="ORF">SCLCIDRAFT_1211552</name>
</gene>
<evidence type="ECO:0000313" key="6">
    <source>
        <dbReference type="Proteomes" id="UP000053989"/>
    </source>
</evidence>
<dbReference type="Pfam" id="PF08424">
    <property type="entry name" value="NRDE-2"/>
    <property type="match status" value="1"/>
</dbReference>
<feature type="region of interest" description="Disordered" evidence="4">
    <location>
        <begin position="1"/>
        <end position="78"/>
    </location>
</feature>
<name>A0A0C3AMW1_9AGAM</name>
<feature type="region of interest" description="Disordered" evidence="4">
    <location>
        <begin position="226"/>
        <end position="259"/>
    </location>
</feature>
<evidence type="ECO:0000313" key="5">
    <source>
        <dbReference type="EMBL" id="KIM66312.1"/>
    </source>
</evidence>
<feature type="compositionally biased region" description="Basic and acidic residues" evidence="4">
    <location>
        <begin position="38"/>
        <end position="73"/>
    </location>
</feature>
<evidence type="ECO:0000256" key="3">
    <source>
        <dbReference type="ARBA" id="ARBA00023242"/>
    </source>
</evidence>
<keyword evidence="6" id="KW-1185">Reference proteome</keyword>
<dbReference type="InParanoid" id="A0A0C3AMW1"/>
<dbReference type="GO" id="GO:0031048">
    <property type="term" value="P:regulatory ncRNA-mediated heterochromatin formation"/>
    <property type="evidence" value="ECO:0007669"/>
    <property type="project" value="TreeGrafter"/>
</dbReference>
<dbReference type="PANTHER" id="PTHR13471">
    <property type="entry name" value="TETRATRICOPEPTIDE-LIKE HELICAL"/>
    <property type="match status" value="1"/>
</dbReference>
<comment type="subcellular location">
    <subcellularLocation>
        <location evidence="1">Nucleus</location>
    </subcellularLocation>
</comment>
<feature type="compositionally biased region" description="Acidic residues" evidence="4">
    <location>
        <begin position="239"/>
        <end position="256"/>
    </location>
</feature>
<protein>
    <recommendedName>
        <fullName evidence="7">DUF1740-domain-containing protein</fullName>
    </recommendedName>
</protein>
<dbReference type="GO" id="GO:1902369">
    <property type="term" value="P:negative regulation of RNA catabolic process"/>
    <property type="evidence" value="ECO:0007669"/>
    <property type="project" value="TreeGrafter"/>
</dbReference>
<evidence type="ECO:0000256" key="1">
    <source>
        <dbReference type="ARBA" id="ARBA00004123"/>
    </source>
</evidence>
<dbReference type="STRING" id="1036808.A0A0C3AMW1"/>
<dbReference type="EMBL" id="KN822018">
    <property type="protein sequence ID" value="KIM66312.1"/>
    <property type="molecule type" value="Genomic_DNA"/>
</dbReference>
<proteinExistence type="inferred from homology"/>
<evidence type="ECO:0000256" key="4">
    <source>
        <dbReference type="SAM" id="MobiDB-lite"/>
    </source>
</evidence>
<dbReference type="AlphaFoldDB" id="A0A0C3AMW1"/>